<feature type="domain" description="VWFA" evidence="3">
    <location>
        <begin position="94"/>
        <end position="199"/>
    </location>
</feature>
<organism evidence="4 5">
    <name type="scientific">Eiseniibacteriota bacterium</name>
    <dbReference type="NCBI Taxonomy" id="2212470"/>
    <lineage>
        <taxon>Bacteria</taxon>
        <taxon>Candidatus Eiseniibacteriota</taxon>
    </lineage>
</organism>
<sequence length="721" mass="75861">MPVFSFLNPAFLWALPAAAIPIVIHLLSRRRLPEVSFPTTQFLRDLEPQEIRRLRLREILLLILRTLAILLLVLAFARPSLTPHNTVAHSAAAVAILIDDSESMAALEEQARPRIEIAKERAAAILEAARPGDEISIATSTRPDANGAGHTTDRVRLKRALERVEATSLPAKMAAAILEARRALQRSRLQARELYVISDLQRANFAPEVRAEIAAAAGAGVRIYLVPLVQGRLPNHAFQDVDPQLRPGPEGRGLELRARLANHADAPSDRVAIRVRRGDALIGGGDITLRSDEVRWVSMPLDWRGAPDAAGSAGPVILESDQDALPADDRWYAALGAPRSLRVLRIAEARDGTPPPRFAALALDPGGDGTGGFTAETGTPASLLSLSRSTTDVVLLEDVASLSADAEAKLRTFLRDGGGLVVALGPHSDPDYYSAHLFQGLIDLALEGTEQAAEGAPFELKARIPGHDVLEGITVGVGSTLTQSRLTALIRGRVTSPRTEIVVQTTGGLPVVATAPGVGVFLSSFSDDWGDLPYSGAFVPLVRGLVSHAARASKTSSTGSLKVGEPPVARLLAAPGAAVLVRGPEGYASQAAIESEGTAYRGVADTPALRPGFYVFESGGKTLATVAVNVDPIESDLAPIQTDSLLMAPRGMGPAAAATAATAAPGPAPAGRIAVLSSANALATHLQDTRRGRELWVTFLLAAAIALALELAVGSARTLRT</sequence>
<keyword evidence="1" id="KW-1133">Transmembrane helix</keyword>
<dbReference type="InterPro" id="IPR002035">
    <property type="entry name" value="VWF_A"/>
</dbReference>
<dbReference type="InterPro" id="IPR036465">
    <property type="entry name" value="vWFA_dom_sf"/>
</dbReference>
<proteinExistence type="predicted"/>
<dbReference type="InterPro" id="IPR029062">
    <property type="entry name" value="Class_I_gatase-like"/>
</dbReference>
<evidence type="ECO:0000259" key="2">
    <source>
        <dbReference type="Pfam" id="PF07584"/>
    </source>
</evidence>
<feature type="domain" description="Aerotolerance regulator N-terminal" evidence="2">
    <location>
        <begin position="1"/>
        <end position="79"/>
    </location>
</feature>
<dbReference type="Pfam" id="PF13519">
    <property type="entry name" value="VWA_2"/>
    <property type="match status" value="1"/>
</dbReference>
<name>A0A538TGH4_UNCEI</name>
<keyword evidence="1" id="KW-0812">Transmembrane</keyword>
<evidence type="ECO:0000259" key="3">
    <source>
        <dbReference type="Pfam" id="PF13519"/>
    </source>
</evidence>
<keyword evidence="1" id="KW-0472">Membrane</keyword>
<accession>A0A538TGH4</accession>
<protein>
    <submittedName>
        <fullName evidence="4">VWA domain-containing protein</fullName>
    </submittedName>
</protein>
<dbReference type="Gene3D" id="3.40.50.410">
    <property type="entry name" value="von Willebrand factor, type A domain"/>
    <property type="match status" value="1"/>
</dbReference>
<evidence type="ECO:0000313" key="4">
    <source>
        <dbReference type="EMBL" id="TMQ62720.1"/>
    </source>
</evidence>
<evidence type="ECO:0000313" key="5">
    <source>
        <dbReference type="Proteomes" id="UP000317691"/>
    </source>
</evidence>
<dbReference type="NCBIfam" id="TIGR02226">
    <property type="entry name" value="two_anch"/>
    <property type="match status" value="1"/>
</dbReference>
<dbReference type="SUPFAM" id="SSF53300">
    <property type="entry name" value="vWA-like"/>
    <property type="match status" value="1"/>
</dbReference>
<dbReference type="PANTHER" id="PTHR37464:SF1">
    <property type="entry name" value="BLL2463 PROTEIN"/>
    <property type="match status" value="1"/>
</dbReference>
<dbReference type="EMBL" id="VBOZ01000036">
    <property type="protein sequence ID" value="TMQ62720.1"/>
    <property type="molecule type" value="Genomic_DNA"/>
</dbReference>
<dbReference type="InterPro" id="IPR011933">
    <property type="entry name" value="Double_TM_dom"/>
</dbReference>
<dbReference type="InterPro" id="IPR024163">
    <property type="entry name" value="Aerotolerance_reg_N"/>
</dbReference>
<dbReference type="AlphaFoldDB" id="A0A538TGH4"/>
<comment type="caution">
    <text evidence="4">The sequence shown here is derived from an EMBL/GenBank/DDBJ whole genome shotgun (WGS) entry which is preliminary data.</text>
</comment>
<evidence type="ECO:0000256" key="1">
    <source>
        <dbReference type="SAM" id="Phobius"/>
    </source>
</evidence>
<dbReference type="Gene3D" id="3.40.50.880">
    <property type="match status" value="1"/>
</dbReference>
<feature type="transmembrane region" description="Helical" evidence="1">
    <location>
        <begin position="695"/>
        <end position="713"/>
    </location>
</feature>
<dbReference type="SUPFAM" id="SSF52317">
    <property type="entry name" value="Class I glutamine amidotransferase-like"/>
    <property type="match status" value="1"/>
</dbReference>
<feature type="transmembrane region" description="Helical" evidence="1">
    <location>
        <begin position="59"/>
        <end position="77"/>
    </location>
</feature>
<reference evidence="4 5" key="1">
    <citation type="journal article" date="2019" name="Nat. Microbiol.">
        <title>Mediterranean grassland soil C-N compound turnover is dependent on rainfall and depth, and is mediated by genomically divergent microorganisms.</title>
        <authorList>
            <person name="Diamond S."/>
            <person name="Andeer P.F."/>
            <person name="Li Z."/>
            <person name="Crits-Christoph A."/>
            <person name="Burstein D."/>
            <person name="Anantharaman K."/>
            <person name="Lane K.R."/>
            <person name="Thomas B.C."/>
            <person name="Pan C."/>
            <person name="Northen T.R."/>
            <person name="Banfield J.F."/>
        </authorList>
    </citation>
    <scope>NUCLEOTIDE SEQUENCE [LARGE SCALE GENOMIC DNA]</scope>
    <source>
        <strain evidence="4">WS_9</strain>
    </source>
</reference>
<dbReference type="Pfam" id="PF07584">
    <property type="entry name" value="BatA"/>
    <property type="match status" value="1"/>
</dbReference>
<feature type="transmembrane region" description="Helical" evidence="1">
    <location>
        <begin position="6"/>
        <end position="27"/>
    </location>
</feature>
<dbReference type="PANTHER" id="PTHR37464">
    <property type="entry name" value="BLL2463 PROTEIN"/>
    <property type="match status" value="1"/>
</dbReference>
<dbReference type="Proteomes" id="UP000317691">
    <property type="component" value="Unassembled WGS sequence"/>
</dbReference>
<gene>
    <name evidence="4" type="ORF">E6K79_11730</name>
</gene>